<dbReference type="GO" id="GO:0030288">
    <property type="term" value="C:outer membrane-bounded periplasmic space"/>
    <property type="evidence" value="ECO:0007669"/>
    <property type="project" value="TreeGrafter"/>
</dbReference>
<protein>
    <submittedName>
        <fullName evidence="3">ABC transporter substrate-binding protein</fullName>
    </submittedName>
</protein>
<sequence>MSSWGCPSHSNDNRAPPGREAPANGLLTMSRFSSVCALLLLVCHAYAAAAYAAPPAHAVSSAGQPKYGPGFSHFAYADPDAPKGGELRQSATGRFNNLNPFSTKGIPPAGWHYLADSLTVAAEDDPFTQYGLVAVGIEMADDRSWIAFHLDPRARFHDKTPITAHDVAFTYQAMSRGFGNAFRRFFHHVESVETLGERTIRFNFKPNAPRSLPFILGQLPIYPAHFWDGDDLEHTTLTPPLGSGPYRVKSLKPGREIIYERVTDYWAKDHPVRRGQFNFDIVRFDYYRDATVALEAFKAGLYDIRQEHSAKVWATLYSGPSLESGEIVREEIKHEQPLGIQGFFFNIRRPVFRDWRVRRALLLAFDYEWVNRKLLFGQYPRNSSFFTNSELAARGPAQGRELALLEPFRSTLPPELFKTIRSIPSTPGDGFNRENLLEAARLLEEAGYDLQGGRRIHRDTGQPLEFRLVTDSTSMRRIAMIFGRQLQRLGVDMQLLLVDSPQFIRRLRDHDYDMVASSYGQMLIPGQEQMLYWHSSAAQMEGGRNLIGLTRPDVDALTEALALADSWEETVAAGRALDRVLMWGDYVIPLGGSTFYRVAWWDRFGFVDKRPGYGLALDCWWEKKPLNRPTTRGDG</sequence>
<dbReference type="GO" id="GO:0043190">
    <property type="term" value="C:ATP-binding cassette (ABC) transporter complex"/>
    <property type="evidence" value="ECO:0007669"/>
    <property type="project" value="InterPro"/>
</dbReference>
<dbReference type="PANTHER" id="PTHR30290">
    <property type="entry name" value="PERIPLASMIC BINDING COMPONENT OF ABC TRANSPORTER"/>
    <property type="match status" value="1"/>
</dbReference>
<dbReference type="PIRSF" id="PIRSF002741">
    <property type="entry name" value="MppA"/>
    <property type="match status" value="1"/>
</dbReference>
<dbReference type="Gene3D" id="3.10.105.10">
    <property type="entry name" value="Dipeptide-binding Protein, Domain 3"/>
    <property type="match status" value="1"/>
</dbReference>
<dbReference type="GO" id="GO:1904680">
    <property type="term" value="F:peptide transmembrane transporter activity"/>
    <property type="evidence" value="ECO:0007669"/>
    <property type="project" value="TreeGrafter"/>
</dbReference>
<feature type="domain" description="Solute-binding protein family 5" evidence="2">
    <location>
        <begin position="133"/>
        <end position="537"/>
    </location>
</feature>
<dbReference type="Proteomes" id="UP000461162">
    <property type="component" value="Unassembled WGS sequence"/>
</dbReference>
<proteinExistence type="predicted"/>
<dbReference type="GO" id="GO:0042884">
    <property type="term" value="P:microcin transport"/>
    <property type="evidence" value="ECO:0007669"/>
    <property type="project" value="TreeGrafter"/>
</dbReference>
<accession>A0A7K1KL45</accession>
<dbReference type="PANTHER" id="PTHR30290:SF64">
    <property type="entry name" value="ABC TRANSPORTER PERIPLASMIC BINDING PROTEIN"/>
    <property type="match status" value="1"/>
</dbReference>
<organism evidence="3 4">
    <name type="scientific">Pseudodesulfovibrio alkaliphilus</name>
    <dbReference type="NCBI Taxonomy" id="2661613"/>
    <lineage>
        <taxon>Bacteria</taxon>
        <taxon>Pseudomonadati</taxon>
        <taxon>Thermodesulfobacteriota</taxon>
        <taxon>Desulfovibrionia</taxon>
        <taxon>Desulfovibrionales</taxon>
        <taxon>Desulfovibrionaceae</taxon>
    </lineage>
</organism>
<comment type="caution">
    <text evidence="3">The sequence shown here is derived from an EMBL/GenBank/DDBJ whole genome shotgun (WGS) entry which is preliminary data.</text>
</comment>
<gene>
    <name evidence="3" type="ORF">GKC30_03705</name>
</gene>
<evidence type="ECO:0000313" key="3">
    <source>
        <dbReference type="EMBL" id="MUM76737.1"/>
    </source>
</evidence>
<dbReference type="SUPFAM" id="SSF53850">
    <property type="entry name" value="Periplasmic binding protein-like II"/>
    <property type="match status" value="1"/>
</dbReference>
<dbReference type="EMBL" id="WODC01000001">
    <property type="protein sequence ID" value="MUM76737.1"/>
    <property type="molecule type" value="Genomic_DNA"/>
</dbReference>
<keyword evidence="4" id="KW-1185">Reference proteome</keyword>
<keyword evidence="1" id="KW-0732">Signal</keyword>
<evidence type="ECO:0000259" key="2">
    <source>
        <dbReference type="Pfam" id="PF00496"/>
    </source>
</evidence>
<dbReference type="InterPro" id="IPR039424">
    <property type="entry name" value="SBP_5"/>
</dbReference>
<dbReference type="Pfam" id="PF00496">
    <property type="entry name" value="SBP_bac_5"/>
    <property type="match status" value="1"/>
</dbReference>
<evidence type="ECO:0000313" key="4">
    <source>
        <dbReference type="Proteomes" id="UP000461162"/>
    </source>
</evidence>
<dbReference type="AlphaFoldDB" id="A0A7K1KL45"/>
<name>A0A7K1KL45_9BACT</name>
<dbReference type="CDD" id="cd08497">
    <property type="entry name" value="MbnE-like"/>
    <property type="match status" value="1"/>
</dbReference>
<dbReference type="InterPro" id="IPR000914">
    <property type="entry name" value="SBP_5_dom"/>
</dbReference>
<reference evidence="3 4" key="1">
    <citation type="submission" date="2019-11" db="EMBL/GenBank/DDBJ databases">
        <title>Pseudodesulfovibrio alkaliphilus, sp. nov., an alkaliphilic sulfate-reducing bacteria from mud volcano of Taman peninsula, Russia.</title>
        <authorList>
            <person name="Frolova A."/>
            <person name="Merkel A.Y."/>
            <person name="Slobodkin A.I."/>
        </authorList>
    </citation>
    <scope>NUCLEOTIDE SEQUENCE [LARGE SCALE GENOMIC DNA]</scope>
    <source>
        <strain evidence="3 4">F-1</strain>
    </source>
</reference>
<dbReference type="Gene3D" id="3.40.190.10">
    <property type="entry name" value="Periplasmic binding protein-like II"/>
    <property type="match status" value="1"/>
</dbReference>
<evidence type="ECO:0000256" key="1">
    <source>
        <dbReference type="ARBA" id="ARBA00022729"/>
    </source>
</evidence>
<dbReference type="InterPro" id="IPR030678">
    <property type="entry name" value="Peptide/Ni-bd"/>
</dbReference>
<dbReference type="GO" id="GO:0015833">
    <property type="term" value="P:peptide transport"/>
    <property type="evidence" value="ECO:0007669"/>
    <property type="project" value="TreeGrafter"/>
</dbReference>